<evidence type="ECO:0000313" key="9">
    <source>
        <dbReference type="Proteomes" id="UP000266975"/>
    </source>
</evidence>
<dbReference type="InterPro" id="IPR018117">
    <property type="entry name" value="C5_DNA_meth_AS"/>
</dbReference>
<dbReference type="Gene3D" id="3.40.50.150">
    <property type="entry name" value="Vaccinia Virus protein VP39"/>
    <property type="match status" value="1"/>
</dbReference>
<evidence type="ECO:0000256" key="1">
    <source>
        <dbReference type="ARBA" id="ARBA00022603"/>
    </source>
</evidence>
<dbReference type="GO" id="GO:0044027">
    <property type="term" value="P:negative regulation of gene expression via chromosomal CpG island methylation"/>
    <property type="evidence" value="ECO:0007669"/>
    <property type="project" value="TreeGrafter"/>
</dbReference>
<dbReference type="EMBL" id="PTJO01000005">
    <property type="protein sequence ID" value="RNE48671.1"/>
    <property type="molecule type" value="Genomic_DNA"/>
</dbReference>
<dbReference type="GO" id="GO:0003677">
    <property type="term" value="F:DNA binding"/>
    <property type="evidence" value="ECO:0007669"/>
    <property type="project" value="TreeGrafter"/>
</dbReference>
<organism evidence="8 9">
    <name type="scientific">Corynebacterium alimapuense</name>
    <dbReference type="NCBI Taxonomy" id="1576874"/>
    <lineage>
        <taxon>Bacteria</taxon>
        <taxon>Bacillati</taxon>
        <taxon>Actinomycetota</taxon>
        <taxon>Actinomycetes</taxon>
        <taxon>Mycobacteriales</taxon>
        <taxon>Corynebacteriaceae</taxon>
        <taxon>Corynebacterium</taxon>
    </lineage>
</organism>
<keyword evidence="2 5" id="KW-0808">Transferase</keyword>
<dbReference type="EC" id="2.1.1.37" evidence="7"/>
<reference evidence="8 9" key="1">
    <citation type="submission" date="2018-02" db="EMBL/GenBank/DDBJ databases">
        <title>Corynebacterium alimpuense sp. nov., a marine obligate actinomycete isolated from sediments of Valparaiso bay, Chile.</title>
        <authorList>
            <person name="Claverias F."/>
            <person name="Gonzales-Siles L."/>
            <person name="Salva-Serra F."/>
            <person name="Inganaes E."/>
            <person name="Molin K."/>
            <person name="Cumsille A."/>
            <person name="Undabarrena A."/>
            <person name="Couve E."/>
            <person name="Moore E.R.B."/>
            <person name="Gomila M."/>
            <person name="Camara B."/>
        </authorList>
    </citation>
    <scope>NUCLEOTIDE SEQUENCE [LARGE SCALE GENOMIC DNA]</scope>
    <source>
        <strain evidence="8 9">CCUG 69366</strain>
    </source>
</reference>
<dbReference type="PRINTS" id="PR00105">
    <property type="entry name" value="C5METTRFRASE"/>
</dbReference>
<dbReference type="InterPro" id="IPR050390">
    <property type="entry name" value="C5-Methyltransferase"/>
</dbReference>
<evidence type="ECO:0000256" key="7">
    <source>
        <dbReference type="RuleBase" id="RU000417"/>
    </source>
</evidence>
<dbReference type="GO" id="GO:0003886">
    <property type="term" value="F:DNA (cytosine-5-)-methyltransferase activity"/>
    <property type="evidence" value="ECO:0007669"/>
    <property type="project" value="UniProtKB-EC"/>
</dbReference>
<name>A0A3M8K635_9CORY</name>
<dbReference type="GO" id="GO:0009307">
    <property type="term" value="P:DNA restriction-modification system"/>
    <property type="evidence" value="ECO:0007669"/>
    <property type="project" value="UniProtKB-KW"/>
</dbReference>
<dbReference type="InterPro" id="IPR001525">
    <property type="entry name" value="C5_MeTfrase"/>
</dbReference>
<proteinExistence type="inferred from homology"/>
<protein>
    <recommendedName>
        <fullName evidence="7">Cytosine-specific methyltransferase</fullName>
        <ecNumber evidence="7">2.1.1.37</ecNumber>
    </recommendedName>
</protein>
<dbReference type="AlphaFoldDB" id="A0A3M8K635"/>
<dbReference type="Pfam" id="PF00145">
    <property type="entry name" value="DNA_methylase"/>
    <property type="match status" value="1"/>
</dbReference>
<dbReference type="PANTHER" id="PTHR10629:SF52">
    <property type="entry name" value="DNA (CYTOSINE-5)-METHYLTRANSFERASE 1"/>
    <property type="match status" value="1"/>
</dbReference>
<dbReference type="PANTHER" id="PTHR10629">
    <property type="entry name" value="CYTOSINE-SPECIFIC METHYLTRANSFERASE"/>
    <property type="match status" value="1"/>
</dbReference>
<keyword evidence="3 5" id="KW-0949">S-adenosyl-L-methionine</keyword>
<gene>
    <name evidence="8" type="ORF">C5L39_07960</name>
</gene>
<dbReference type="OrthoDB" id="9813719at2"/>
<dbReference type="InterPro" id="IPR029063">
    <property type="entry name" value="SAM-dependent_MTases_sf"/>
</dbReference>
<dbReference type="PROSITE" id="PS51679">
    <property type="entry name" value="SAM_MT_C5"/>
    <property type="match status" value="1"/>
</dbReference>
<sequence>MTDLFAGAGGLTAGLTAADPRLSPFQAVEWDLDAAASYSTNFPEADVANVDIVSWATSGAARDTDVVVGGPPCQGFSTLGRQEENDEKNFLWEQYAQVVADTSPRYFVMENVPQFQKSQQKEVFINELATGQLRDYVASIWTVNTADYGVPQSRKRMIILGSRRDVPVLKLPAPSSSGKNDYRTVRDAFNGLEPVVTSTDLPDRSISFNGSVRPGPFRSFELHLARNYSDLSLQRFATIPAGGNRFDLPDELKSPCWRSHTSGSGDVMGRMFWDRPSVTIRTEFNKPEKGRYLHPEQPRAITHFEATRLMGFPDNYLWVGTKTSIARQIGNAVPLELGTAIGRQISQLIPG</sequence>
<comment type="similarity">
    <text evidence="5 6">Belongs to the class I-like SAM-binding methyltransferase superfamily. C5-methyltransferase family.</text>
</comment>
<dbReference type="NCBIfam" id="TIGR00675">
    <property type="entry name" value="dcm"/>
    <property type="match status" value="1"/>
</dbReference>
<keyword evidence="4" id="KW-0680">Restriction system</keyword>
<evidence type="ECO:0000256" key="6">
    <source>
        <dbReference type="RuleBase" id="RU000416"/>
    </source>
</evidence>
<keyword evidence="1 5" id="KW-0489">Methyltransferase</keyword>
<dbReference type="Proteomes" id="UP000266975">
    <property type="component" value="Unassembled WGS sequence"/>
</dbReference>
<evidence type="ECO:0000256" key="5">
    <source>
        <dbReference type="PROSITE-ProRule" id="PRU01016"/>
    </source>
</evidence>
<dbReference type="Gene3D" id="3.90.120.10">
    <property type="entry name" value="DNA Methylase, subunit A, domain 2"/>
    <property type="match status" value="1"/>
</dbReference>
<evidence type="ECO:0000313" key="8">
    <source>
        <dbReference type="EMBL" id="RNE48671.1"/>
    </source>
</evidence>
<accession>A0A3M8K635</accession>
<evidence type="ECO:0000256" key="3">
    <source>
        <dbReference type="ARBA" id="ARBA00022691"/>
    </source>
</evidence>
<feature type="active site" evidence="5">
    <location>
        <position position="73"/>
    </location>
</feature>
<evidence type="ECO:0000256" key="4">
    <source>
        <dbReference type="ARBA" id="ARBA00022747"/>
    </source>
</evidence>
<comment type="catalytic activity">
    <reaction evidence="7">
        <text>a 2'-deoxycytidine in DNA + S-adenosyl-L-methionine = a 5-methyl-2'-deoxycytidine in DNA + S-adenosyl-L-homocysteine + H(+)</text>
        <dbReference type="Rhea" id="RHEA:13681"/>
        <dbReference type="Rhea" id="RHEA-COMP:11369"/>
        <dbReference type="Rhea" id="RHEA-COMP:11370"/>
        <dbReference type="ChEBI" id="CHEBI:15378"/>
        <dbReference type="ChEBI" id="CHEBI:57856"/>
        <dbReference type="ChEBI" id="CHEBI:59789"/>
        <dbReference type="ChEBI" id="CHEBI:85452"/>
        <dbReference type="ChEBI" id="CHEBI:85454"/>
        <dbReference type="EC" id="2.1.1.37"/>
    </reaction>
</comment>
<dbReference type="GO" id="GO:0032259">
    <property type="term" value="P:methylation"/>
    <property type="evidence" value="ECO:0007669"/>
    <property type="project" value="UniProtKB-KW"/>
</dbReference>
<evidence type="ECO:0000256" key="2">
    <source>
        <dbReference type="ARBA" id="ARBA00022679"/>
    </source>
</evidence>
<comment type="caution">
    <text evidence="8">The sequence shown here is derived from an EMBL/GenBank/DDBJ whole genome shotgun (WGS) entry which is preliminary data.</text>
</comment>
<dbReference type="SUPFAM" id="SSF53335">
    <property type="entry name" value="S-adenosyl-L-methionine-dependent methyltransferases"/>
    <property type="match status" value="1"/>
</dbReference>
<dbReference type="PROSITE" id="PS00094">
    <property type="entry name" value="C5_MTASE_1"/>
    <property type="match status" value="1"/>
</dbReference>
<keyword evidence="9" id="KW-1185">Reference proteome</keyword>